<evidence type="ECO:0000256" key="3">
    <source>
        <dbReference type="ARBA" id="ARBA00004586"/>
    </source>
</evidence>
<comment type="pathway">
    <text evidence="4">Lipid metabolism; sphingolipid metabolism.</text>
</comment>
<dbReference type="FunFam" id="1.10.10.60:FF:000020">
    <property type="entry name" value="Ceramide synthase 5"/>
    <property type="match status" value="1"/>
</dbReference>
<dbReference type="InterPro" id="IPR001356">
    <property type="entry name" value="HD"/>
</dbReference>
<keyword evidence="7" id="KW-0808">Transferase</keyword>
<dbReference type="GO" id="GO:0003677">
    <property type="term" value="F:DNA binding"/>
    <property type="evidence" value="ECO:0007669"/>
    <property type="project" value="InterPro"/>
</dbReference>
<dbReference type="InterPro" id="IPR004223">
    <property type="entry name" value="VitB12-dep_Met_synth_activ_dom"/>
</dbReference>
<dbReference type="AlphaFoldDB" id="A0A7R9AR40"/>
<feature type="domain" description="AdoMet activation" evidence="8">
    <location>
        <begin position="1"/>
        <end position="71"/>
    </location>
</feature>
<evidence type="ECO:0000256" key="2">
    <source>
        <dbReference type="ARBA" id="ARBA00004127"/>
    </source>
</evidence>
<proteinExistence type="predicted"/>
<gene>
    <name evidence="9" type="ORF">TSIB3V08_LOCUS2944</name>
</gene>
<dbReference type="InterPro" id="IPR009057">
    <property type="entry name" value="Homeodomain-like_sf"/>
</dbReference>
<evidence type="ECO:0000256" key="6">
    <source>
        <dbReference type="ARBA" id="ARBA00049036"/>
    </source>
</evidence>
<reference evidence="9" key="1">
    <citation type="submission" date="2020-11" db="EMBL/GenBank/DDBJ databases">
        <authorList>
            <person name="Tran Van P."/>
        </authorList>
    </citation>
    <scope>NUCLEOTIDE SEQUENCE</scope>
</reference>
<protein>
    <recommendedName>
        <fullName evidence="8">AdoMet activation domain-containing protein</fullName>
    </recommendedName>
</protein>
<evidence type="ECO:0000313" key="9">
    <source>
        <dbReference type="EMBL" id="CAD7258722.1"/>
    </source>
</evidence>
<dbReference type="GO" id="GO:0005789">
    <property type="term" value="C:endoplasmic reticulum membrane"/>
    <property type="evidence" value="ECO:0007669"/>
    <property type="project" value="UniProtKB-SubCell"/>
</dbReference>
<dbReference type="GO" id="GO:0005634">
    <property type="term" value="C:nucleus"/>
    <property type="evidence" value="ECO:0007669"/>
    <property type="project" value="UniProtKB-SubCell"/>
</dbReference>
<sequence>MKIYWFAPIGLSLGIKNTKSKRAIPNDILESAYRAKGKIKHKQIVGLAKQLDWSERQVERWLRLRRSQDRPSTLVKFSETKRLLARNKNGRWGEKGKHSIIHMEGDIRSSSSEVSDEPSGYDPTGTNSLKLNTELYFSSYPPVYEKYTKIFVWNCVLHSASDVVFDCCAHAHIGGSGEEVGTARKRGRESTVALAVPALA</sequence>
<evidence type="ECO:0000256" key="4">
    <source>
        <dbReference type="ARBA" id="ARBA00004760"/>
    </source>
</evidence>
<comment type="pathway">
    <text evidence="5">Sphingolipid metabolism.</text>
</comment>
<dbReference type="GO" id="GO:0046513">
    <property type="term" value="P:ceramide biosynthetic process"/>
    <property type="evidence" value="ECO:0007669"/>
    <property type="project" value="InterPro"/>
</dbReference>
<keyword evidence="7" id="KW-0489">Methyltransferase</keyword>
<dbReference type="CDD" id="cd00086">
    <property type="entry name" value="homeodomain"/>
    <property type="match status" value="1"/>
</dbReference>
<name>A0A7R9AR40_TIMSH</name>
<evidence type="ECO:0000256" key="7">
    <source>
        <dbReference type="PROSITE-ProRule" id="PRU00346"/>
    </source>
</evidence>
<dbReference type="PANTHER" id="PTHR12560:SF0">
    <property type="entry name" value="LD18904P"/>
    <property type="match status" value="1"/>
</dbReference>
<dbReference type="GO" id="GO:0032259">
    <property type="term" value="P:methylation"/>
    <property type="evidence" value="ECO:0007669"/>
    <property type="project" value="UniProtKB-KW"/>
</dbReference>
<dbReference type="SUPFAM" id="SSF46689">
    <property type="entry name" value="Homeodomain-like"/>
    <property type="match status" value="1"/>
</dbReference>
<dbReference type="GO" id="GO:0008705">
    <property type="term" value="F:methionine synthase activity"/>
    <property type="evidence" value="ECO:0007669"/>
    <property type="project" value="InterPro"/>
</dbReference>
<dbReference type="PANTHER" id="PTHR12560">
    <property type="entry name" value="LONGEVITY ASSURANCE FACTOR 1 LAG1"/>
    <property type="match status" value="1"/>
</dbReference>
<evidence type="ECO:0000256" key="5">
    <source>
        <dbReference type="ARBA" id="ARBA00004991"/>
    </source>
</evidence>
<evidence type="ECO:0000259" key="8">
    <source>
        <dbReference type="PROSITE" id="PS50974"/>
    </source>
</evidence>
<organism evidence="9">
    <name type="scientific">Timema shepardi</name>
    <name type="common">Walking stick</name>
    <dbReference type="NCBI Taxonomy" id="629360"/>
    <lineage>
        <taxon>Eukaryota</taxon>
        <taxon>Metazoa</taxon>
        <taxon>Ecdysozoa</taxon>
        <taxon>Arthropoda</taxon>
        <taxon>Hexapoda</taxon>
        <taxon>Insecta</taxon>
        <taxon>Pterygota</taxon>
        <taxon>Neoptera</taxon>
        <taxon>Polyneoptera</taxon>
        <taxon>Phasmatodea</taxon>
        <taxon>Timematodea</taxon>
        <taxon>Timematoidea</taxon>
        <taxon>Timematidae</taxon>
        <taxon>Timema</taxon>
    </lineage>
</organism>
<evidence type="ECO:0000256" key="1">
    <source>
        <dbReference type="ARBA" id="ARBA00004123"/>
    </source>
</evidence>
<comment type="subcellular location">
    <subcellularLocation>
        <location evidence="2">Endomembrane system</location>
        <topology evidence="2">Multi-pass membrane protein</topology>
    </subcellularLocation>
    <subcellularLocation>
        <location evidence="3">Endoplasmic reticulum membrane</location>
    </subcellularLocation>
    <subcellularLocation>
        <location evidence="1">Nucleus</location>
    </subcellularLocation>
</comment>
<dbReference type="Gene3D" id="1.10.10.60">
    <property type="entry name" value="Homeodomain-like"/>
    <property type="match status" value="1"/>
</dbReference>
<comment type="catalytic activity">
    <reaction evidence="6">
        <text>sphinganine + octadecanoyl-CoA = N-(octadecanoyl)-sphinganine + CoA + H(+)</text>
        <dbReference type="Rhea" id="RHEA:36547"/>
        <dbReference type="ChEBI" id="CHEBI:15378"/>
        <dbReference type="ChEBI" id="CHEBI:57287"/>
        <dbReference type="ChEBI" id="CHEBI:57394"/>
        <dbReference type="ChEBI" id="CHEBI:57817"/>
        <dbReference type="ChEBI" id="CHEBI:67033"/>
    </reaction>
    <physiologicalReaction direction="left-to-right" evidence="6">
        <dbReference type="Rhea" id="RHEA:36548"/>
    </physiologicalReaction>
</comment>
<dbReference type="GO" id="GO:0050291">
    <property type="term" value="F:sphingosine N-acyltransferase activity"/>
    <property type="evidence" value="ECO:0007669"/>
    <property type="project" value="InterPro"/>
</dbReference>
<accession>A0A7R9AR40</accession>
<dbReference type="InterPro" id="IPR016439">
    <property type="entry name" value="Lag1/Lac1-like"/>
</dbReference>
<dbReference type="PROSITE" id="PS50974">
    <property type="entry name" value="ADOMET_ACTIVATION"/>
    <property type="match status" value="1"/>
</dbReference>
<dbReference type="EMBL" id="OC000943">
    <property type="protein sequence ID" value="CAD7258722.1"/>
    <property type="molecule type" value="Genomic_DNA"/>
</dbReference>